<dbReference type="Proteomes" id="UP000460949">
    <property type="component" value="Unassembled WGS sequence"/>
</dbReference>
<proteinExistence type="predicted"/>
<organism evidence="1 2">
    <name type="scientific">Halobacillus litoralis</name>
    <dbReference type="NCBI Taxonomy" id="45668"/>
    <lineage>
        <taxon>Bacteria</taxon>
        <taxon>Bacillati</taxon>
        <taxon>Bacillota</taxon>
        <taxon>Bacilli</taxon>
        <taxon>Bacillales</taxon>
        <taxon>Bacillaceae</taxon>
        <taxon>Halobacillus</taxon>
    </lineage>
</organism>
<evidence type="ECO:0000313" key="2">
    <source>
        <dbReference type="Proteomes" id="UP000460949"/>
    </source>
</evidence>
<dbReference type="RefSeq" id="WP_160839665.1">
    <property type="nucleotide sequence ID" value="NZ_WMET01000006.1"/>
</dbReference>
<reference evidence="1 2" key="1">
    <citation type="submission" date="2019-11" db="EMBL/GenBank/DDBJ databases">
        <title>Genome sequences of 17 halophilic strains isolated from different environments.</title>
        <authorList>
            <person name="Furrow R.E."/>
        </authorList>
    </citation>
    <scope>NUCLEOTIDE SEQUENCE [LARGE SCALE GENOMIC DNA]</scope>
    <source>
        <strain evidence="1 2">22511_23_Filter</strain>
    </source>
</reference>
<gene>
    <name evidence="1" type="ORF">GLW04_17625</name>
</gene>
<comment type="caution">
    <text evidence="1">The sequence shown here is derived from an EMBL/GenBank/DDBJ whole genome shotgun (WGS) entry which is preliminary data.</text>
</comment>
<dbReference type="AlphaFoldDB" id="A0A845DZH1"/>
<sequence>MYALVRRDSSVIEILRDPIDRRERIFTREEDAREYADKLNVLIVQGPKWEIEKY</sequence>
<protein>
    <submittedName>
        <fullName evidence="1">Uncharacterized protein</fullName>
    </submittedName>
</protein>
<dbReference type="OrthoDB" id="2972347at2"/>
<name>A0A845DZH1_9BACI</name>
<dbReference type="EMBL" id="WMET01000006">
    <property type="protein sequence ID" value="MYL21722.1"/>
    <property type="molecule type" value="Genomic_DNA"/>
</dbReference>
<accession>A0A845DZH1</accession>
<evidence type="ECO:0000313" key="1">
    <source>
        <dbReference type="EMBL" id="MYL21722.1"/>
    </source>
</evidence>